<evidence type="ECO:0000256" key="5">
    <source>
        <dbReference type="ARBA" id="ARBA00022989"/>
    </source>
</evidence>
<evidence type="ECO:0000259" key="8">
    <source>
        <dbReference type="Pfam" id="PF01545"/>
    </source>
</evidence>
<dbReference type="InterPro" id="IPR036837">
    <property type="entry name" value="Cation_efflux_CTD_sf"/>
</dbReference>
<keyword evidence="5 7" id="KW-1133">Transmembrane helix</keyword>
<keyword evidence="4 7" id="KW-0812">Transmembrane</keyword>
<dbReference type="OrthoDB" id="9806522at2"/>
<dbReference type="RefSeq" id="WP_148568265.1">
    <property type="nucleotide sequence ID" value="NZ_RXYA01000016.1"/>
</dbReference>
<evidence type="ECO:0000313" key="11">
    <source>
        <dbReference type="Proteomes" id="UP000616595"/>
    </source>
</evidence>
<dbReference type="FunFam" id="1.20.1510.10:FF:000006">
    <property type="entry name" value="Divalent cation efflux transporter"/>
    <property type="match status" value="1"/>
</dbReference>
<organism evidence="10 11">
    <name type="scientific">Acetobacterium paludosum</name>
    <dbReference type="NCBI Taxonomy" id="52693"/>
    <lineage>
        <taxon>Bacteria</taxon>
        <taxon>Bacillati</taxon>
        <taxon>Bacillota</taxon>
        <taxon>Clostridia</taxon>
        <taxon>Eubacteriales</taxon>
        <taxon>Eubacteriaceae</taxon>
        <taxon>Acetobacterium</taxon>
    </lineage>
</organism>
<feature type="transmembrane region" description="Helical" evidence="7">
    <location>
        <begin position="112"/>
        <end position="129"/>
    </location>
</feature>
<dbReference type="AlphaFoldDB" id="A0A923HXJ2"/>
<reference evidence="10" key="1">
    <citation type="submission" date="2019-10" db="EMBL/GenBank/DDBJ databases">
        <authorList>
            <person name="Ross D.E."/>
            <person name="Gulliver D."/>
        </authorList>
    </citation>
    <scope>NUCLEOTIDE SEQUENCE</scope>
    <source>
        <strain evidence="10">DER-2019</strain>
    </source>
</reference>
<dbReference type="GO" id="GO:0006882">
    <property type="term" value="P:intracellular zinc ion homeostasis"/>
    <property type="evidence" value="ECO:0007669"/>
    <property type="project" value="TreeGrafter"/>
</dbReference>
<dbReference type="GO" id="GO:0015086">
    <property type="term" value="F:cadmium ion transmembrane transporter activity"/>
    <property type="evidence" value="ECO:0007669"/>
    <property type="project" value="TreeGrafter"/>
</dbReference>
<reference evidence="10" key="2">
    <citation type="submission" date="2020-10" db="EMBL/GenBank/DDBJ databases">
        <title>Comparative genomics of the Acetobacterium genus.</title>
        <authorList>
            <person name="Marshall C."/>
            <person name="May H."/>
            <person name="Norman S."/>
        </authorList>
    </citation>
    <scope>NUCLEOTIDE SEQUENCE</scope>
    <source>
        <strain evidence="10">DER-2019</strain>
    </source>
</reference>
<comment type="caution">
    <text evidence="10">The sequence shown here is derived from an EMBL/GenBank/DDBJ whole genome shotgun (WGS) entry which is preliminary data.</text>
</comment>
<feature type="transmembrane region" description="Helical" evidence="7">
    <location>
        <begin position="79"/>
        <end position="100"/>
    </location>
</feature>
<dbReference type="SUPFAM" id="SSF161111">
    <property type="entry name" value="Cation efflux protein transmembrane domain-like"/>
    <property type="match status" value="1"/>
</dbReference>
<dbReference type="GO" id="GO:0015093">
    <property type="term" value="F:ferrous iron transmembrane transporter activity"/>
    <property type="evidence" value="ECO:0007669"/>
    <property type="project" value="TreeGrafter"/>
</dbReference>
<evidence type="ECO:0000256" key="6">
    <source>
        <dbReference type="ARBA" id="ARBA00023136"/>
    </source>
</evidence>
<keyword evidence="11" id="KW-1185">Reference proteome</keyword>
<comment type="subcellular location">
    <subcellularLocation>
        <location evidence="1">Membrane</location>
        <topology evidence="1">Multi-pass membrane protein</topology>
    </subcellularLocation>
</comment>
<feature type="domain" description="Cation efflux protein transmembrane" evidence="8">
    <location>
        <begin position="12"/>
        <end position="205"/>
    </location>
</feature>
<evidence type="ECO:0000313" key="10">
    <source>
        <dbReference type="EMBL" id="MBC3889000.1"/>
    </source>
</evidence>
<dbReference type="NCBIfam" id="TIGR01297">
    <property type="entry name" value="CDF"/>
    <property type="match status" value="1"/>
</dbReference>
<evidence type="ECO:0000256" key="7">
    <source>
        <dbReference type="SAM" id="Phobius"/>
    </source>
</evidence>
<dbReference type="InterPro" id="IPR027470">
    <property type="entry name" value="Cation_efflux_CTD"/>
</dbReference>
<dbReference type="Gene3D" id="3.30.70.1350">
    <property type="entry name" value="Cation efflux protein, cytoplasmic domain"/>
    <property type="match status" value="1"/>
</dbReference>
<dbReference type="Gene3D" id="1.20.1510.10">
    <property type="entry name" value="Cation efflux protein transmembrane domain"/>
    <property type="match status" value="1"/>
</dbReference>
<keyword evidence="3" id="KW-0813">Transport</keyword>
<sequence>MSTSNRKTKVALLSICSNTVLIILKIMAGLLSGSVSIISEAIHSSMDLVASLVAFTAVRKSSKPADRDHPYGHGKIENLSGIVEGILIFIAAGLIVFEAVKKMFEPIEIEQAWVAIAVMTVAALVNFFVSKTIYKVAKEEDSMALEADALHLKTDVYTSLGVGIGILLIKLTDFMILDSIVAILVALLIVKEAWSLCYNALEYLMDIRLSDEEEQEIKGVIEKVKDKNAQQLIDYHKLKTRKSGNVRHIDFHITVDPSLTVKEAHDIVGCLKKELCDALKNTRVSVHIDPYNGQENNDELDDHETI</sequence>
<evidence type="ECO:0000256" key="3">
    <source>
        <dbReference type="ARBA" id="ARBA00022448"/>
    </source>
</evidence>
<protein>
    <submittedName>
        <fullName evidence="10">Cation diffusion facilitator family transporter</fullName>
    </submittedName>
</protein>
<dbReference type="PANTHER" id="PTHR43840:SF15">
    <property type="entry name" value="MITOCHONDRIAL METAL TRANSPORTER 1-RELATED"/>
    <property type="match status" value="1"/>
</dbReference>
<evidence type="ECO:0000256" key="1">
    <source>
        <dbReference type="ARBA" id="ARBA00004141"/>
    </source>
</evidence>
<accession>A0A923HXJ2</accession>
<dbReference type="GO" id="GO:0005886">
    <property type="term" value="C:plasma membrane"/>
    <property type="evidence" value="ECO:0007669"/>
    <property type="project" value="TreeGrafter"/>
</dbReference>
<dbReference type="Pfam" id="PF01545">
    <property type="entry name" value="Cation_efflux"/>
    <property type="match status" value="1"/>
</dbReference>
<comment type="similarity">
    <text evidence="2">Belongs to the cation diffusion facilitator (CDF) transporter (TC 2.A.4) family.</text>
</comment>
<dbReference type="GO" id="GO:0015341">
    <property type="term" value="F:zinc efflux antiporter activity"/>
    <property type="evidence" value="ECO:0007669"/>
    <property type="project" value="TreeGrafter"/>
</dbReference>
<evidence type="ECO:0000259" key="9">
    <source>
        <dbReference type="Pfam" id="PF16916"/>
    </source>
</evidence>
<dbReference type="InterPro" id="IPR002524">
    <property type="entry name" value="Cation_efflux"/>
</dbReference>
<dbReference type="Pfam" id="PF16916">
    <property type="entry name" value="ZT_dimer"/>
    <property type="match status" value="1"/>
</dbReference>
<feature type="transmembrane region" description="Helical" evidence="7">
    <location>
        <begin position="12"/>
        <end position="31"/>
    </location>
</feature>
<evidence type="ECO:0000256" key="2">
    <source>
        <dbReference type="ARBA" id="ARBA00008114"/>
    </source>
</evidence>
<dbReference type="SUPFAM" id="SSF160240">
    <property type="entry name" value="Cation efflux protein cytoplasmic domain-like"/>
    <property type="match status" value="1"/>
</dbReference>
<dbReference type="PANTHER" id="PTHR43840">
    <property type="entry name" value="MITOCHONDRIAL METAL TRANSPORTER 1-RELATED"/>
    <property type="match status" value="1"/>
</dbReference>
<dbReference type="EMBL" id="WJBD01000014">
    <property type="protein sequence ID" value="MBC3889000.1"/>
    <property type="molecule type" value="Genomic_DNA"/>
</dbReference>
<feature type="domain" description="Cation efflux protein cytoplasmic" evidence="9">
    <location>
        <begin position="209"/>
        <end position="291"/>
    </location>
</feature>
<dbReference type="InterPro" id="IPR058533">
    <property type="entry name" value="Cation_efflux_TM"/>
</dbReference>
<dbReference type="Proteomes" id="UP000616595">
    <property type="component" value="Unassembled WGS sequence"/>
</dbReference>
<dbReference type="InterPro" id="IPR027469">
    <property type="entry name" value="Cation_efflux_TMD_sf"/>
</dbReference>
<name>A0A923HXJ2_9FIRM</name>
<proteinExistence type="inferred from homology"/>
<dbReference type="InterPro" id="IPR050291">
    <property type="entry name" value="CDF_Transporter"/>
</dbReference>
<feature type="transmembrane region" description="Helical" evidence="7">
    <location>
        <begin position="175"/>
        <end position="201"/>
    </location>
</feature>
<gene>
    <name evidence="10" type="ORF">GH810_11815</name>
</gene>
<evidence type="ECO:0000256" key="4">
    <source>
        <dbReference type="ARBA" id="ARBA00022692"/>
    </source>
</evidence>
<keyword evidence="6 7" id="KW-0472">Membrane</keyword>